<gene>
    <name evidence="2" type="ORF">JGU71_11865</name>
</gene>
<comment type="caution">
    <text evidence="2">The sequence shown here is derived from an EMBL/GenBank/DDBJ whole genome shotgun (WGS) entry which is preliminary data.</text>
</comment>
<protein>
    <submittedName>
        <fullName evidence="2">Uncharacterized protein</fullName>
    </submittedName>
</protein>
<sequence length="94" mass="10552">MTTFLALLAIATFAAIVYHYAPEGSKHGIFHLDQFRPAAPLAGFFYGDREQDRLQQELNAIASRRDDDEWPEYARPATPKAAEVPEEPSQKFAA</sequence>
<dbReference type="AlphaFoldDB" id="A0A934NQJ1"/>
<evidence type="ECO:0000313" key="2">
    <source>
        <dbReference type="EMBL" id="MBJ8339583.1"/>
    </source>
</evidence>
<proteinExistence type="predicted"/>
<reference evidence="2" key="1">
    <citation type="submission" date="2020-12" db="EMBL/GenBank/DDBJ databases">
        <title>Antrihabitans popcorni sp. nov. and Antrihabitans auranticaus sp. nov., isolated from a larva cave.</title>
        <authorList>
            <person name="Lee S.D."/>
            <person name="Kim I.S."/>
        </authorList>
    </citation>
    <scope>NUCLEOTIDE SEQUENCE</scope>
    <source>
        <strain evidence="2">YC3-6</strain>
    </source>
</reference>
<organism evidence="2 3">
    <name type="scientific">Antrihabitans stalagmiti</name>
    <dbReference type="NCBI Taxonomy" id="2799499"/>
    <lineage>
        <taxon>Bacteria</taxon>
        <taxon>Bacillati</taxon>
        <taxon>Actinomycetota</taxon>
        <taxon>Actinomycetes</taxon>
        <taxon>Mycobacteriales</taxon>
        <taxon>Nocardiaceae</taxon>
        <taxon>Antrihabitans</taxon>
    </lineage>
</organism>
<accession>A0A934NQJ1</accession>
<dbReference type="EMBL" id="JAEMNV010000003">
    <property type="protein sequence ID" value="MBJ8339583.1"/>
    <property type="molecule type" value="Genomic_DNA"/>
</dbReference>
<feature type="region of interest" description="Disordered" evidence="1">
    <location>
        <begin position="65"/>
        <end position="94"/>
    </location>
</feature>
<name>A0A934NQJ1_9NOCA</name>
<dbReference type="Proteomes" id="UP000655868">
    <property type="component" value="Unassembled WGS sequence"/>
</dbReference>
<dbReference type="RefSeq" id="WP_199704318.1">
    <property type="nucleotide sequence ID" value="NZ_JAEMNV010000003.1"/>
</dbReference>
<evidence type="ECO:0000313" key="3">
    <source>
        <dbReference type="Proteomes" id="UP000655868"/>
    </source>
</evidence>
<evidence type="ECO:0000256" key="1">
    <source>
        <dbReference type="SAM" id="MobiDB-lite"/>
    </source>
</evidence>
<keyword evidence="3" id="KW-1185">Reference proteome</keyword>